<sequence>MEFTSEDFLYKVREYGSRNLDARSMAIMLDLSKAQTRLFMAEYEDLDSDIRHWWEKGRLDKAQEIEDKLEAHATAGEEGSGDAARSLGYLQRKRHTDALKLDLFGI</sequence>
<dbReference type="EMBL" id="JAPDPJ010000001">
    <property type="protein sequence ID" value="MCW3784923.1"/>
    <property type="molecule type" value="Genomic_DNA"/>
</dbReference>
<name>A0AAE3SEC6_9BACT</name>
<evidence type="ECO:0000313" key="2">
    <source>
        <dbReference type="Proteomes" id="UP001209229"/>
    </source>
</evidence>
<dbReference type="AlphaFoldDB" id="A0AAE3SEC6"/>
<organism evidence="1 2">
    <name type="scientific">Plebeiibacterium sediminum</name>
    <dbReference type="NCBI Taxonomy" id="2992112"/>
    <lineage>
        <taxon>Bacteria</taxon>
        <taxon>Pseudomonadati</taxon>
        <taxon>Bacteroidota</taxon>
        <taxon>Bacteroidia</taxon>
        <taxon>Marinilabiliales</taxon>
        <taxon>Marinilabiliaceae</taxon>
        <taxon>Plebeiibacterium</taxon>
    </lineage>
</organism>
<accession>A0AAE3SEC6</accession>
<dbReference type="Proteomes" id="UP001209229">
    <property type="component" value="Unassembled WGS sequence"/>
</dbReference>
<proteinExistence type="predicted"/>
<keyword evidence="2" id="KW-1185">Reference proteome</keyword>
<protein>
    <submittedName>
        <fullName evidence="1">Uncharacterized protein</fullName>
    </submittedName>
</protein>
<reference evidence="1" key="1">
    <citation type="submission" date="2022-10" db="EMBL/GenBank/DDBJ databases">
        <authorList>
            <person name="Yu W.X."/>
        </authorList>
    </citation>
    <scope>NUCLEOTIDE SEQUENCE</scope>
    <source>
        <strain evidence="1">AAT</strain>
    </source>
</reference>
<comment type="caution">
    <text evidence="1">The sequence shown here is derived from an EMBL/GenBank/DDBJ whole genome shotgun (WGS) entry which is preliminary data.</text>
</comment>
<dbReference type="RefSeq" id="WP_301188494.1">
    <property type="nucleotide sequence ID" value="NZ_JAPDPJ010000001.1"/>
</dbReference>
<evidence type="ECO:0000313" key="1">
    <source>
        <dbReference type="EMBL" id="MCW3784923.1"/>
    </source>
</evidence>
<gene>
    <name evidence="1" type="ORF">OM075_00520</name>
</gene>